<accession>A0ABP8KAM6</accession>
<organism evidence="3 4">
    <name type="scientific">Fodinibacter luteus</name>
    <dbReference type="NCBI Taxonomy" id="552064"/>
    <lineage>
        <taxon>Bacteria</taxon>
        <taxon>Bacillati</taxon>
        <taxon>Actinomycetota</taxon>
        <taxon>Actinomycetes</taxon>
        <taxon>Micrococcales</taxon>
        <taxon>Intrasporangiaceae</taxon>
        <taxon>Fodinibacter (ex Wang et al. 2009)</taxon>
    </lineage>
</organism>
<evidence type="ECO:0000313" key="4">
    <source>
        <dbReference type="Proteomes" id="UP001500945"/>
    </source>
</evidence>
<evidence type="ECO:0000259" key="2">
    <source>
        <dbReference type="Pfam" id="PF04738"/>
    </source>
</evidence>
<dbReference type="EMBL" id="BAABGM010000009">
    <property type="protein sequence ID" value="GAA4402868.1"/>
    <property type="molecule type" value="Genomic_DNA"/>
</dbReference>
<comment type="caution">
    <text evidence="3">The sequence shown here is derived from an EMBL/GenBank/DDBJ whole genome shotgun (WGS) entry which is preliminary data.</text>
</comment>
<protein>
    <recommendedName>
        <fullName evidence="2">Lantibiotic dehydratase N-terminal domain-containing protein</fullName>
    </recommendedName>
</protein>
<feature type="region of interest" description="Disordered" evidence="1">
    <location>
        <begin position="610"/>
        <end position="637"/>
    </location>
</feature>
<proteinExistence type="predicted"/>
<keyword evidence="4" id="KW-1185">Reference proteome</keyword>
<reference evidence="4" key="1">
    <citation type="journal article" date="2019" name="Int. J. Syst. Evol. Microbiol.">
        <title>The Global Catalogue of Microorganisms (GCM) 10K type strain sequencing project: providing services to taxonomists for standard genome sequencing and annotation.</title>
        <authorList>
            <consortium name="The Broad Institute Genomics Platform"/>
            <consortium name="The Broad Institute Genome Sequencing Center for Infectious Disease"/>
            <person name="Wu L."/>
            <person name="Ma J."/>
        </authorList>
    </citation>
    <scope>NUCLEOTIDE SEQUENCE [LARGE SCALE GENOMIC DNA]</scope>
    <source>
        <strain evidence="4">JCM 17809</strain>
    </source>
</reference>
<dbReference type="RefSeq" id="WP_345203927.1">
    <property type="nucleotide sequence ID" value="NZ_BAABGM010000009.1"/>
</dbReference>
<evidence type="ECO:0000313" key="3">
    <source>
        <dbReference type="EMBL" id="GAA4402868.1"/>
    </source>
</evidence>
<dbReference type="Proteomes" id="UP001500945">
    <property type="component" value="Unassembled WGS sequence"/>
</dbReference>
<evidence type="ECO:0000256" key="1">
    <source>
        <dbReference type="SAM" id="MobiDB-lite"/>
    </source>
</evidence>
<sequence length="759" mass="80018">MACEPAEHDFAPVALLRAAAFPIDRLDGLGDSALASLALTAGNGPVSGDLVAAYERAMERERRLLREVTVGDEAFMKALVIANPQLARSAAAVPGRRRRKAAARDRRLYGALYRHLSRAVGRTEPADLWAGVALAEWAGETTVRRQSSTVLVQPDLRPFQFVLRSLAARPPYLWSEPWRANATLTRQDDGRWRYSTRLRDGRVVDRAVEPNPVVDVVVPLLPSRGETLGDLVDRLAGRLGVDTAVVRPQLEAYVEAGVLVGGLDLPTRFATAWEALDRCGERLTGGDQQAWREAVGALRGCAAEIEGGLTLMTPRSVAAVVDTAEGVVRDLARRLGVTIAPPRAVLRCDLGLGLRVTLGPDVRKRLGAALADHEAPGGPAGAGAVLRSQLAAGVRSQVGEARPLAETALRFRSVRTGGGLPPPPGAAGSGSAGSGSAGSDLSRAPVGCLMVGLEESGDGPSPRVRGVFDEVAPLYGRFAPLWGGDRGRPDPLYRWLRRQLDGLSAACHLRLIELAGPCEVNPNALAAPAFVDDVVELWGTTEGAEGLAGAQVGTDPVTGSPVVRLPGRSEDVVVFSFSSADLARDDRVTELLLSTSGRIAPAASFEAGAAVSSRHEGVPAPSSSGHAPATGAGPRPRRTLLSESAVEELRAATGVQQFVRWQRLAATHRWPATVRVRLAPGEPALLVRTMSPLAVEAVLGRLSDAADRVVVEDADRLPWLADDTGARYVSELAVPFSRSTHLWSGRATVGSATGVGGGR</sequence>
<feature type="domain" description="Lantibiotic dehydratase N-terminal" evidence="2">
    <location>
        <begin position="72"/>
        <end position="370"/>
    </location>
</feature>
<dbReference type="InterPro" id="IPR006827">
    <property type="entry name" value="Lant_deHydtase_N"/>
</dbReference>
<dbReference type="Pfam" id="PF04738">
    <property type="entry name" value="Lant_dehydr_N"/>
    <property type="match status" value="1"/>
</dbReference>
<name>A0ABP8KAM6_9MICO</name>
<feature type="region of interest" description="Disordered" evidence="1">
    <location>
        <begin position="413"/>
        <end position="440"/>
    </location>
</feature>
<feature type="compositionally biased region" description="Gly residues" evidence="1">
    <location>
        <begin position="427"/>
        <end position="436"/>
    </location>
</feature>
<gene>
    <name evidence="3" type="ORF">GCM10023168_13810</name>
</gene>